<proteinExistence type="inferred from homology"/>
<dbReference type="Pfam" id="PF00593">
    <property type="entry name" value="TonB_dep_Rec_b-barrel"/>
    <property type="match status" value="1"/>
</dbReference>
<dbReference type="InterPro" id="IPR037066">
    <property type="entry name" value="Plug_dom_sf"/>
</dbReference>
<evidence type="ECO:0000256" key="5">
    <source>
        <dbReference type="ARBA" id="ARBA00023077"/>
    </source>
</evidence>
<evidence type="ECO:0000256" key="6">
    <source>
        <dbReference type="ARBA" id="ARBA00023136"/>
    </source>
</evidence>
<dbReference type="Pfam" id="PF07715">
    <property type="entry name" value="Plug"/>
    <property type="match status" value="1"/>
</dbReference>
<evidence type="ECO:0000256" key="2">
    <source>
        <dbReference type="ARBA" id="ARBA00022448"/>
    </source>
</evidence>
<evidence type="ECO:0000256" key="10">
    <source>
        <dbReference type="SAM" id="SignalP"/>
    </source>
</evidence>
<keyword evidence="4 8" id="KW-0812">Transmembrane</keyword>
<evidence type="ECO:0000259" key="11">
    <source>
        <dbReference type="Pfam" id="PF00593"/>
    </source>
</evidence>
<keyword evidence="2 8" id="KW-0813">Transport</keyword>
<keyword evidence="13" id="KW-0675">Receptor</keyword>
<accession>A0ABS1WV35</accession>
<evidence type="ECO:0000313" key="14">
    <source>
        <dbReference type="Proteomes" id="UP000661077"/>
    </source>
</evidence>
<dbReference type="InterPro" id="IPR000531">
    <property type="entry name" value="Beta-barrel_TonB"/>
</dbReference>
<feature type="signal peptide" evidence="10">
    <location>
        <begin position="1"/>
        <end position="28"/>
    </location>
</feature>
<keyword evidence="14" id="KW-1185">Reference proteome</keyword>
<protein>
    <submittedName>
        <fullName evidence="13">TonB-dependent receptor</fullName>
    </submittedName>
</protein>
<evidence type="ECO:0000256" key="1">
    <source>
        <dbReference type="ARBA" id="ARBA00004571"/>
    </source>
</evidence>
<comment type="caution">
    <text evidence="13">The sequence shown here is derived from an EMBL/GenBank/DDBJ whole genome shotgun (WGS) entry which is preliminary data.</text>
</comment>
<dbReference type="Gene3D" id="2.40.170.20">
    <property type="entry name" value="TonB-dependent receptor, beta-barrel domain"/>
    <property type="match status" value="1"/>
</dbReference>
<keyword evidence="5 9" id="KW-0798">TonB box</keyword>
<keyword evidence="6 8" id="KW-0472">Membrane</keyword>
<feature type="domain" description="TonB-dependent receptor plug" evidence="12">
    <location>
        <begin position="48"/>
        <end position="165"/>
    </location>
</feature>
<evidence type="ECO:0000256" key="3">
    <source>
        <dbReference type="ARBA" id="ARBA00022452"/>
    </source>
</evidence>
<name>A0ABS1WV35_9GAMM</name>
<evidence type="ECO:0000256" key="9">
    <source>
        <dbReference type="RuleBase" id="RU003357"/>
    </source>
</evidence>
<evidence type="ECO:0000256" key="4">
    <source>
        <dbReference type="ARBA" id="ARBA00022692"/>
    </source>
</evidence>
<keyword evidence="3 8" id="KW-1134">Transmembrane beta strand</keyword>
<dbReference type="PANTHER" id="PTHR47234:SF2">
    <property type="entry name" value="TONB-DEPENDENT RECEPTOR"/>
    <property type="match status" value="1"/>
</dbReference>
<evidence type="ECO:0000256" key="7">
    <source>
        <dbReference type="ARBA" id="ARBA00023237"/>
    </source>
</evidence>
<sequence>MSNTAIGRAVRGVLSASVAALAAPTVMAADAPIQEVVVTGSRISSPNMTSISPVTAISSEDIQVTGKVRVEDIINQLPQAMAAQGSTISNGSTGTATVDLRGLNAKRTLVLINGRRLMPGNPDSAPGVNSGAPDLNQIPRALIERVEVLTGGASSVYGADAVAGVVNFIMNTRFEGVMVEANYSFNQHENDNAVADIVRDKGYALPKSNVSNGYTRDFSFVMGSNFADARGNATFYATYRDVEAVLQKDFDYSACSFNSGDVFSCGGSSTTDPTRMQVRNPITGNLANNVILDADGGLRPYAGATDAYNFGPLNFYQRPDERYTAGLFMDLDVGESQTVYSEFMFMKDRSVAQIAPSGIFNQEFTVPCNHPYFTADEQQVFCQQFGLSAAPDSTDTVNIRIGKRNVEGGPRKSDITHEAFRAVVGLRGQLTDAWSYDAYGQFGQTELSSLATGDFSITRIGRALDVVRDANGNPVCRSVITGVDPACVPYNPFQLNGITPEQINYLQIPLVQRGTNTERILNASVTGDFTGYGWKLPSAESGLMMNFGVEWRHEESELTPDLALQSGDGAGTGGATTPVEGSYTSRDFFMEARLPLVEGKSFAQSLSAEAGYRYSDYDLDFSTDTYKLGLEWSPISDIRARASYQRSVRVPNITELYGIQAVGLDGTIDICASDVAGGELPGASLEECVRTGVAPEDYGTIQNNSAAQYNGLIGGNPDLKPETADTLSFGLAFQPRALPGLRINIDYFDIKIEDAIQNPNADFTLLMCARTGDPQTCSRIQRDADGSLWQSVNGYVVDTFENIGEISTSGIDFDVSYAFDLGGGGRLGLDFVATLLDSLEFTPQQGVTYDCAGLYGSVCLVPAPEWRHKFDATWRTPWAGIDLTLSWRYFDEVKRDAEDSNQFLSFLGQVEGVLPTDSRLGSRSYLDLTSAMTLAERYTVRVGVNNLLDKDPPLNGSSSCPTGPCNGNTWPQVYDAMGRQIFGLLTIDF</sequence>
<organism evidence="13 14">
    <name type="scientific">Steroidobacter gossypii</name>
    <dbReference type="NCBI Taxonomy" id="2805490"/>
    <lineage>
        <taxon>Bacteria</taxon>
        <taxon>Pseudomonadati</taxon>
        <taxon>Pseudomonadota</taxon>
        <taxon>Gammaproteobacteria</taxon>
        <taxon>Steroidobacterales</taxon>
        <taxon>Steroidobacteraceae</taxon>
        <taxon>Steroidobacter</taxon>
    </lineage>
</organism>
<dbReference type="Gene3D" id="2.170.130.10">
    <property type="entry name" value="TonB-dependent receptor, plug domain"/>
    <property type="match status" value="1"/>
</dbReference>
<dbReference type="EMBL" id="JAEVLS010000002">
    <property type="protein sequence ID" value="MBM0104822.1"/>
    <property type="molecule type" value="Genomic_DNA"/>
</dbReference>
<evidence type="ECO:0000256" key="8">
    <source>
        <dbReference type="PROSITE-ProRule" id="PRU01360"/>
    </source>
</evidence>
<dbReference type="InterPro" id="IPR039426">
    <property type="entry name" value="TonB-dep_rcpt-like"/>
</dbReference>
<keyword evidence="7 8" id="KW-0998">Cell outer membrane</keyword>
<dbReference type="PANTHER" id="PTHR47234">
    <property type="match status" value="1"/>
</dbReference>
<evidence type="ECO:0000259" key="12">
    <source>
        <dbReference type="Pfam" id="PF07715"/>
    </source>
</evidence>
<dbReference type="InterPro" id="IPR036942">
    <property type="entry name" value="Beta-barrel_TonB_sf"/>
</dbReference>
<comment type="similarity">
    <text evidence="8 9">Belongs to the TonB-dependent receptor family.</text>
</comment>
<dbReference type="PROSITE" id="PS52016">
    <property type="entry name" value="TONB_DEPENDENT_REC_3"/>
    <property type="match status" value="1"/>
</dbReference>
<evidence type="ECO:0000313" key="13">
    <source>
        <dbReference type="EMBL" id="MBM0104822.1"/>
    </source>
</evidence>
<comment type="subcellular location">
    <subcellularLocation>
        <location evidence="1 8">Cell outer membrane</location>
        <topology evidence="1 8">Multi-pass membrane protein</topology>
    </subcellularLocation>
</comment>
<dbReference type="SUPFAM" id="SSF56935">
    <property type="entry name" value="Porins"/>
    <property type="match status" value="1"/>
</dbReference>
<feature type="chain" id="PRO_5045600469" evidence="10">
    <location>
        <begin position="29"/>
        <end position="989"/>
    </location>
</feature>
<dbReference type="RefSeq" id="WP_203166892.1">
    <property type="nucleotide sequence ID" value="NZ_JAEVLS010000002.1"/>
</dbReference>
<reference evidence="13 14" key="1">
    <citation type="journal article" date="2021" name="Int. J. Syst. Evol. Microbiol.">
        <title>Steroidobacter gossypii sp. nov., isolated from soil of cotton cropping field.</title>
        <authorList>
            <person name="Huang R."/>
            <person name="Yang S."/>
            <person name="Zhen C."/>
            <person name="Liu W."/>
        </authorList>
    </citation>
    <scope>NUCLEOTIDE SEQUENCE [LARGE SCALE GENOMIC DNA]</scope>
    <source>
        <strain evidence="13 14">S1-65</strain>
    </source>
</reference>
<gene>
    <name evidence="13" type="ORF">JM946_08685</name>
</gene>
<feature type="domain" description="TonB-dependent receptor-like beta-barrel" evidence="11">
    <location>
        <begin position="396"/>
        <end position="947"/>
    </location>
</feature>
<dbReference type="InterPro" id="IPR012910">
    <property type="entry name" value="Plug_dom"/>
</dbReference>
<keyword evidence="10" id="KW-0732">Signal</keyword>
<dbReference type="Proteomes" id="UP000661077">
    <property type="component" value="Unassembled WGS sequence"/>
</dbReference>